<evidence type="ECO:0000256" key="2">
    <source>
        <dbReference type="ARBA" id="ARBA00022618"/>
    </source>
</evidence>
<feature type="domain" description="SHS2" evidence="7">
    <location>
        <begin position="5"/>
        <end position="192"/>
    </location>
</feature>
<dbReference type="PANTHER" id="PTHR32432:SF4">
    <property type="entry name" value="CELL DIVISION PROTEIN FTSA"/>
    <property type="match status" value="1"/>
</dbReference>
<dbReference type="AlphaFoldDB" id="A0A0W0GJM9"/>
<dbReference type="InterPro" id="IPR003494">
    <property type="entry name" value="SHS2_FtsA"/>
</dbReference>
<name>A0A0W0GJM9_9CHLR</name>
<evidence type="ECO:0000313" key="9">
    <source>
        <dbReference type="Proteomes" id="UP000053947"/>
    </source>
</evidence>
<dbReference type="NCBIfam" id="TIGR01174">
    <property type="entry name" value="ftsA"/>
    <property type="match status" value="1"/>
</dbReference>
<dbReference type="GO" id="GO:0032153">
    <property type="term" value="C:cell division site"/>
    <property type="evidence" value="ECO:0007669"/>
    <property type="project" value="UniProtKB-UniRule"/>
</dbReference>
<accession>A0A0W0GJM9</accession>
<keyword evidence="4 5" id="KW-0131">Cell cycle</keyword>
<dbReference type="InterPro" id="IPR050696">
    <property type="entry name" value="FtsA/MreB"/>
</dbReference>
<organism evidence="8 9">
    <name type="scientific">Dehalogenimonas alkenigignens</name>
    <dbReference type="NCBI Taxonomy" id="1217799"/>
    <lineage>
        <taxon>Bacteria</taxon>
        <taxon>Bacillati</taxon>
        <taxon>Chloroflexota</taxon>
        <taxon>Dehalococcoidia</taxon>
        <taxon>Dehalococcoidales</taxon>
        <taxon>Dehalococcoidaceae</taxon>
        <taxon>Dehalogenimonas</taxon>
    </lineage>
</organism>
<dbReference type="Pfam" id="PF02491">
    <property type="entry name" value="SHS2_FTSA"/>
    <property type="match status" value="1"/>
</dbReference>
<dbReference type="GO" id="GO:0043093">
    <property type="term" value="P:FtsZ-dependent cytokinesis"/>
    <property type="evidence" value="ECO:0007669"/>
    <property type="project" value="UniProtKB-UniRule"/>
</dbReference>
<dbReference type="PANTHER" id="PTHR32432">
    <property type="entry name" value="CELL DIVISION PROTEIN FTSA-RELATED"/>
    <property type="match status" value="1"/>
</dbReference>
<dbReference type="Pfam" id="PF14450">
    <property type="entry name" value="FtsA"/>
    <property type="match status" value="1"/>
</dbReference>
<evidence type="ECO:0000256" key="3">
    <source>
        <dbReference type="ARBA" id="ARBA00023136"/>
    </source>
</evidence>
<comment type="caution">
    <text evidence="8">The sequence shown here is derived from an EMBL/GenBank/DDBJ whole genome shotgun (WGS) entry which is preliminary data.</text>
</comment>
<dbReference type="RefSeq" id="WP_240608121.1">
    <property type="nucleotide sequence ID" value="NZ_KQ758903.1"/>
</dbReference>
<comment type="similarity">
    <text evidence="5 6">Belongs to the FtsA/MreB family.</text>
</comment>
<dbReference type="CDD" id="cd24048">
    <property type="entry name" value="ASKHA_NBD_FtsA"/>
    <property type="match status" value="1"/>
</dbReference>
<evidence type="ECO:0000256" key="4">
    <source>
        <dbReference type="ARBA" id="ARBA00023306"/>
    </source>
</evidence>
<evidence type="ECO:0000256" key="5">
    <source>
        <dbReference type="HAMAP-Rule" id="MF_02033"/>
    </source>
</evidence>
<keyword evidence="3 5" id="KW-0472">Membrane</keyword>
<dbReference type="Gene3D" id="3.30.420.40">
    <property type="match status" value="2"/>
</dbReference>
<proteinExistence type="inferred from homology"/>
<dbReference type="EMBL" id="LFDV01000002">
    <property type="protein sequence ID" value="KTB48768.1"/>
    <property type="molecule type" value="Genomic_DNA"/>
</dbReference>
<evidence type="ECO:0000259" key="7">
    <source>
        <dbReference type="SMART" id="SM00842"/>
    </source>
</evidence>
<dbReference type="HAMAP" id="MF_02033">
    <property type="entry name" value="FtsA"/>
    <property type="match status" value="1"/>
</dbReference>
<dbReference type="PIRSF" id="PIRSF003101">
    <property type="entry name" value="FtsA"/>
    <property type="match status" value="1"/>
</dbReference>
<dbReference type="Gene3D" id="3.30.1490.110">
    <property type="match status" value="1"/>
</dbReference>
<dbReference type="Proteomes" id="UP000053947">
    <property type="component" value="Unassembled WGS sequence"/>
</dbReference>
<dbReference type="InterPro" id="IPR043129">
    <property type="entry name" value="ATPase_NBD"/>
</dbReference>
<keyword evidence="2 5" id="KW-0132">Cell division</keyword>
<dbReference type="SMART" id="SM00842">
    <property type="entry name" value="FtsA"/>
    <property type="match status" value="1"/>
</dbReference>
<protein>
    <recommendedName>
        <fullName evidence="5 6">Cell division protein FtsA</fullName>
    </recommendedName>
</protein>
<dbReference type="GO" id="GO:0009898">
    <property type="term" value="C:cytoplasmic side of plasma membrane"/>
    <property type="evidence" value="ECO:0007669"/>
    <property type="project" value="UniProtKB-UniRule"/>
</dbReference>
<comment type="function">
    <text evidence="5 6">Cell division protein that is involved in the assembly of the Z ring. May serve as a membrane anchor for the Z ring.</text>
</comment>
<gene>
    <name evidence="5" type="primary">ftsA</name>
    <name evidence="8" type="ORF">DEALK_16150</name>
</gene>
<reference evidence="8 9" key="1">
    <citation type="submission" date="2015-06" db="EMBL/GenBank/DDBJ databases">
        <title>Genome sequence of the organohalide-respiring Dehalogenimonas alkenigignens type strain (IP3-3T).</title>
        <authorList>
            <person name="Key T.A."/>
            <person name="Richmond D.P."/>
            <person name="Bowman K.S."/>
            <person name="Cho Y.-J."/>
            <person name="Chun J."/>
            <person name="da Costa M.S."/>
            <person name="Rainey F.A."/>
            <person name="Moe W.M."/>
        </authorList>
    </citation>
    <scope>NUCLEOTIDE SEQUENCE [LARGE SCALE GENOMIC DNA]</scope>
    <source>
        <strain evidence="8 9">IP3-3</strain>
    </source>
</reference>
<keyword evidence="9" id="KW-1185">Reference proteome</keyword>
<evidence type="ECO:0000256" key="1">
    <source>
        <dbReference type="ARBA" id="ARBA00022475"/>
    </source>
</evidence>
<comment type="subunit">
    <text evidence="5">Self-interacts. Interacts with FtsZ.</text>
</comment>
<sequence>MKKRLSAIDVGTTKVCAIMADADEAGVRILGVGVVSSRGLQKGMVVNLNEARESIRKAVSMAEQTAGFKMASAIVNITGRHIHSANNRGVIAISRKDEVVKQADVNRALEVARNTAIPADRRLLHLLPLSYTVDGQEGVKSPVGMHGFKLEVETHMVTASATAVENLSKCIKGAGVEIDEMIFSPLACAEAVISADEMMDGIILADIGGGTTDIAVFKDGKPIHTSVLPVAGYQITHDISVGLGVSWELAEEIKLRYGSVMPVGDEGNDQMLSEGGHSFPQSQVSEIIRSRVEEMVRLALLEVPGEDYQNLLRGGMVLTGGSANLPGLAEMGQEVARLPVRIGAPPAMYGVSERLTDPAFTTSVGLIMWRAKSRTEIPVKPISGSSESGGGFFGLFKRK</sequence>
<keyword evidence="1 5" id="KW-1003">Cell membrane</keyword>
<comment type="subcellular location">
    <subcellularLocation>
        <location evidence="5">Cell membrane</location>
        <topology evidence="5">Peripheral membrane protein</topology>
        <orientation evidence="5">Cytoplasmic side</orientation>
    </subcellularLocation>
    <text evidence="5">Localizes to the Z ring in an FtsZ-dependent manner. Targeted to the membrane through a conserved C-terminal amphipathic helix.</text>
</comment>
<dbReference type="STRING" id="1217799.DEALK_16150"/>
<dbReference type="InterPro" id="IPR020823">
    <property type="entry name" value="Cell_div_FtsA"/>
</dbReference>
<dbReference type="SUPFAM" id="SSF53067">
    <property type="entry name" value="Actin-like ATPase domain"/>
    <property type="match status" value="2"/>
</dbReference>
<evidence type="ECO:0000313" key="8">
    <source>
        <dbReference type="EMBL" id="KTB48768.1"/>
    </source>
</evidence>
<dbReference type="PATRIC" id="fig|1217799.6.peg.1664"/>
<evidence type="ECO:0000256" key="6">
    <source>
        <dbReference type="PIRNR" id="PIRNR003101"/>
    </source>
</evidence>